<evidence type="ECO:0000259" key="9">
    <source>
        <dbReference type="Pfam" id="PF21982"/>
    </source>
</evidence>
<dbReference type="GO" id="GO:0006282">
    <property type="term" value="P:regulation of DNA repair"/>
    <property type="evidence" value="ECO:0007669"/>
    <property type="project" value="UniProtKB-UniRule"/>
</dbReference>
<evidence type="ECO:0000313" key="11">
    <source>
        <dbReference type="Proteomes" id="UP000824221"/>
    </source>
</evidence>
<gene>
    <name evidence="5" type="primary">recX</name>
    <name evidence="10" type="ORF">H9797_04330</name>
</gene>
<dbReference type="EMBL" id="DXAJ01000064">
    <property type="protein sequence ID" value="HJA02590.1"/>
    <property type="molecule type" value="Genomic_DNA"/>
</dbReference>
<dbReference type="Pfam" id="PF02631">
    <property type="entry name" value="RecX_HTH2"/>
    <property type="match status" value="1"/>
</dbReference>
<dbReference type="InterPro" id="IPR003783">
    <property type="entry name" value="Regulatory_RecX"/>
</dbReference>
<dbReference type="Gene3D" id="1.10.10.10">
    <property type="entry name" value="Winged helix-like DNA-binding domain superfamily/Winged helix DNA-binding domain"/>
    <property type="match status" value="3"/>
</dbReference>
<comment type="similarity">
    <text evidence="2 5">Belongs to the RecX family.</text>
</comment>
<feature type="domain" description="RecX first three-helical" evidence="9">
    <location>
        <begin position="62"/>
        <end position="100"/>
    </location>
</feature>
<organism evidence="10 11">
    <name type="scientific">Candidatus Gallimonas gallistercoris</name>
    <dbReference type="NCBI Taxonomy" id="2838602"/>
    <lineage>
        <taxon>Bacteria</taxon>
        <taxon>Bacillati</taxon>
        <taxon>Bacillota</taxon>
        <taxon>Clostridia</taxon>
        <taxon>Candidatus Gallimonas</taxon>
    </lineage>
</organism>
<dbReference type="InterPro" id="IPR053926">
    <property type="entry name" value="RecX_HTH_1st"/>
</dbReference>
<feature type="region of interest" description="Disordered" evidence="6">
    <location>
        <begin position="201"/>
        <end position="228"/>
    </location>
</feature>
<evidence type="ECO:0000256" key="4">
    <source>
        <dbReference type="ARBA" id="ARBA00022490"/>
    </source>
</evidence>
<dbReference type="PANTHER" id="PTHR33602:SF1">
    <property type="entry name" value="REGULATORY PROTEIN RECX FAMILY PROTEIN"/>
    <property type="match status" value="1"/>
</dbReference>
<proteinExistence type="inferred from homology"/>
<dbReference type="AlphaFoldDB" id="A0A9D2H2Z5"/>
<dbReference type="InterPro" id="IPR036388">
    <property type="entry name" value="WH-like_DNA-bd_sf"/>
</dbReference>
<accession>A0A9D2H2Z5</accession>
<dbReference type="Pfam" id="PF21981">
    <property type="entry name" value="RecX_HTH3"/>
    <property type="match status" value="1"/>
</dbReference>
<evidence type="ECO:0000259" key="8">
    <source>
        <dbReference type="Pfam" id="PF21981"/>
    </source>
</evidence>
<protein>
    <recommendedName>
        <fullName evidence="3 5">Regulatory protein RecX</fullName>
    </recommendedName>
</protein>
<comment type="function">
    <text evidence="5">Modulates RecA activity.</text>
</comment>
<feature type="compositionally biased region" description="Acidic residues" evidence="6">
    <location>
        <begin position="203"/>
        <end position="228"/>
    </location>
</feature>
<comment type="caution">
    <text evidence="10">The sequence shown here is derived from an EMBL/GenBank/DDBJ whole genome shotgun (WGS) entry which is preliminary data.</text>
</comment>
<evidence type="ECO:0000313" key="10">
    <source>
        <dbReference type="EMBL" id="HJA02590.1"/>
    </source>
</evidence>
<evidence type="ECO:0000256" key="5">
    <source>
        <dbReference type="HAMAP-Rule" id="MF_01114"/>
    </source>
</evidence>
<dbReference type="Proteomes" id="UP000824221">
    <property type="component" value="Unassembled WGS sequence"/>
</dbReference>
<dbReference type="PANTHER" id="PTHR33602">
    <property type="entry name" value="REGULATORY PROTEIN RECX FAMILY PROTEIN"/>
    <property type="match status" value="1"/>
</dbReference>
<evidence type="ECO:0000256" key="3">
    <source>
        <dbReference type="ARBA" id="ARBA00018111"/>
    </source>
</evidence>
<keyword evidence="4 5" id="KW-0963">Cytoplasm</keyword>
<dbReference type="HAMAP" id="MF_01114">
    <property type="entry name" value="RecX"/>
    <property type="match status" value="1"/>
</dbReference>
<evidence type="ECO:0000256" key="2">
    <source>
        <dbReference type="ARBA" id="ARBA00009695"/>
    </source>
</evidence>
<evidence type="ECO:0000256" key="6">
    <source>
        <dbReference type="SAM" id="MobiDB-lite"/>
    </source>
</evidence>
<evidence type="ECO:0000256" key="1">
    <source>
        <dbReference type="ARBA" id="ARBA00004496"/>
    </source>
</evidence>
<dbReference type="GO" id="GO:0005737">
    <property type="term" value="C:cytoplasm"/>
    <property type="evidence" value="ECO:0007669"/>
    <property type="project" value="UniProtKB-SubCell"/>
</dbReference>
<dbReference type="InterPro" id="IPR053925">
    <property type="entry name" value="RecX_HTH_3rd"/>
</dbReference>
<dbReference type="InterPro" id="IPR053924">
    <property type="entry name" value="RecX_HTH_2nd"/>
</dbReference>
<reference evidence="10" key="2">
    <citation type="submission" date="2021-04" db="EMBL/GenBank/DDBJ databases">
        <authorList>
            <person name="Gilroy R."/>
        </authorList>
    </citation>
    <scope>NUCLEOTIDE SEQUENCE</scope>
    <source>
        <strain evidence="10">CHK156-179</strain>
    </source>
</reference>
<reference evidence="10" key="1">
    <citation type="journal article" date="2021" name="PeerJ">
        <title>Extensive microbial diversity within the chicken gut microbiome revealed by metagenomics and culture.</title>
        <authorList>
            <person name="Gilroy R."/>
            <person name="Ravi A."/>
            <person name="Getino M."/>
            <person name="Pursley I."/>
            <person name="Horton D.L."/>
            <person name="Alikhan N.F."/>
            <person name="Baker D."/>
            <person name="Gharbi K."/>
            <person name="Hall N."/>
            <person name="Watson M."/>
            <person name="Adriaenssens E.M."/>
            <person name="Foster-Nyarko E."/>
            <person name="Jarju S."/>
            <person name="Secka A."/>
            <person name="Antonio M."/>
            <person name="Oren A."/>
            <person name="Chaudhuri R.R."/>
            <person name="La Ragione R."/>
            <person name="Hildebrand F."/>
            <person name="Pallen M.J."/>
        </authorList>
    </citation>
    <scope>NUCLEOTIDE SEQUENCE</scope>
    <source>
        <strain evidence="10">CHK156-179</strain>
    </source>
</reference>
<feature type="domain" description="RecX second three-helical" evidence="7">
    <location>
        <begin position="108"/>
        <end position="147"/>
    </location>
</feature>
<name>A0A9D2H2Z5_9FIRM</name>
<sequence>MAEITGITPQIKDKERCNIEVDGRFFCGMKLETVVKHRLKVGVAVSEEALSRMQLESEKLTALDKALTFITASMKTEKDIRAYLRKKGYLEDISDYVVEKMRSYGYLDDAAYARAYAEHAGKRKGSRLIAMELRQKGVSDEAIEEALSSVSGEADAAYTLLTKYLRGKKTDKATFSKAYRHLLSKGFDYDTARAALERLRGEEDFDGEDGLGADGAEDGADGADGEDT</sequence>
<comment type="subcellular location">
    <subcellularLocation>
        <location evidence="1 5">Cytoplasm</location>
    </subcellularLocation>
</comment>
<evidence type="ECO:0000259" key="7">
    <source>
        <dbReference type="Pfam" id="PF02631"/>
    </source>
</evidence>
<feature type="domain" description="RecX third three-helical" evidence="8">
    <location>
        <begin position="154"/>
        <end position="196"/>
    </location>
</feature>
<dbReference type="Pfam" id="PF21982">
    <property type="entry name" value="RecX_HTH1"/>
    <property type="match status" value="1"/>
</dbReference>